<comment type="caution">
    <text evidence="3">The sequence shown here is derived from an EMBL/GenBank/DDBJ whole genome shotgun (WGS) entry which is preliminary data.</text>
</comment>
<name>A0A0M8MSC3_9BASI</name>
<organism evidence="3 4">
    <name type="scientific">Malassezia pachydermatis</name>
    <dbReference type="NCBI Taxonomy" id="77020"/>
    <lineage>
        <taxon>Eukaryota</taxon>
        <taxon>Fungi</taxon>
        <taxon>Dikarya</taxon>
        <taxon>Basidiomycota</taxon>
        <taxon>Ustilaginomycotina</taxon>
        <taxon>Malasseziomycetes</taxon>
        <taxon>Malasseziales</taxon>
        <taxon>Malasseziaceae</taxon>
        <taxon>Malassezia</taxon>
    </lineage>
</organism>
<feature type="region of interest" description="Disordered" evidence="2">
    <location>
        <begin position="522"/>
        <end position="556"/>
    </location>
</feature>
<dbReference type="Proteomes" id="UP000037751">
    <property type="component" value="Unassembled WGS sequence"/>
</dbReference>
<dbReference type="SUPFAM" id="SSF56112">
    <property type="entry name" value="Protein kinase-like (PK-like)"/>
    <property type="match status" value="1"/>
</dbReference>
<dbReference type="GO" id="GO:0004103">
    <property type="term" value="F:choline kinase activity"/>
    <property type="evidence" value="ECO:0007669"/>
    <property type="project" value="TreeGrafter"/>
</dbReference>
<evidence type="ECO:0000256" key="2">
    <source>
        <dbReference type="SAM" id="MobiDB-lite"/>
    </source>
</evidence>
<dbReference type="GO" id="GO:0004305">
    <property type="term" value="F:ethanolamine kinase activity"/>
    <property type="evidence" value="ECO:0007669"/>
    <property type="project" value="TreeGrafter"/>
</dbReference>
<feature type="region of interest" description="Disordered" evidence="2">
    <location>
        <begin position="262"/>
        <end position="297"/>
    </location>
</feature>
<dbReference type="PANTHER" id="PTHR22603:SF93">
    <property type="entry name" value="RE24176P"/>
    <property type="match status" value="1"/>
</dbReference>
<feature type="compositionally biased region" description="Polar residues" evidence="2">
    <location>
        <begin position="651"/>
        <end position="673"/>
    </location>
</feature>
<dbReference type="GO" id="GO:0006646">
    <property type="term" value="P:phosphatidylethanolamine biosynthetic process"/>
    <property type="evidence" value="ECO:0007669"/>
    <property type="project" value="TreeGrafter"/>
</dbReference>
<dbReference type="AlphaFoldDB" id="A0A0M8MSC3"/>
<keyword evidence="4" id="KW-1185">Reference proteome</keyword>
<accession>A0A0M8MSC3</accession>
<dbReference type="OrthoDB" id="10267235at2759"/>
<dbReference type="VEuPathDB" id="FungiDB:Malapachy_0470"/>
<dbReference type="Gene3D" id="3.30.200.20">
    <property type="entry name" value="Phosphorylase Kinase, domain 1"/>
    <property type="match status" value="1"/>
</dbReference>
<reference evidence="3 4" key="1">
    <citation type="submission" date="2015-07" db="EMBL/GenBank/DDBJ databases">
        <title>Draft Genome Sequence of Malassezia furfur CBS1878 and Malassezia pachydermatis CBS1879.</title>
        <authorList>
            <person name="Triana S."/>
            <person name="Ohm R."/>
            <person name="Gonzalez A."/>
            <person name="DeCock H."/>
            <person name="Restrepo S."/>
            <person name="Celis A."/>
        </authorList>
    </citation>
    <scope>NUCLEOTIDE SEQUENCE [LARGE SCALE GENOMIC DNA]</scope>
    <source>
        <strain evidence="3 4">CBS 1879</strain>
    </source>
</reference>
<dbReference type="PANTHER" id="PTHR22603">
    <property type="entry name" value="CHOLINE/ETHANOALAMINE KINASE"/>
    <property type="match status" value="1"/>
</dbReference>
<feature type="region of interest" description="Disordered" evidence="2">
    <location>
        <begin position="1"/>
        <end position="71"/>
    </location>
</feature>
<dbReference type="Gene3D" id="3.90.1200.10">
    <property type="match status" value="1"/>
</dbReference>
<feature type="region of interest" description="Disordered" evidence="2">
    <location>
        <begin position="334"/>
        <end position="377"/>
    </location>
</feature>
<feature type="compositionally biased region" description="Basic residues" evidence="2">
    <location>
        <begin position="545"/>
        <end position="556"/>
    </location>
</feature>
<dbReference type="STRING" id="77020.A0A0M8MSC3"/>
<keyword evidence="3" id="KW-0808">Transferase</keyword>
<proteinExistence type="inferred from homology"/>
<feature type="region of interest" description="Disordered" evidence="2">
    <location>
        <begin position="650"/>
        <end position="677"/>
    </location>
</feature>
<keyword evidence="3" id="KW-0418">Kinase</keyword>
<feature type="compositionally biased region" description="Acidic residues" evidence="2">
    <location>
        <begin position="24"/>
        <end position="33"/>
    </location>
</feature>
<feature type="compositionally biased region" description="Acidic residues" evidence="2">
    <location>
        <begin position="56"/>
        <end position="71"/>
    </location>
</feature>
<evidence type="ECO:0000256" key="1">
    <source>
        <dbReference type="ARBA" id="ARBA00038211"/>
    </source>
</evidence>
<dbReference type="EMBL" id="LGAV01000008">
    <property type="protein sequence ID" value="KOS12810.1"/>
    <property type="molecule type" value="Genomic_DNA"/>
</dbReference>
<comment type="similarity">
    <text evidence="1">Belongs to the choline/ethanolamine kinase family.</text>
</comment>
<dbReference type="Pfam" id="PF01633">
    <property type="entry name" value="Choline_kinase"/>
    <property type="match status" value="2"/>
</dbReference>
<evidence type="ECO:0000313" key="3">
    <source>
        <dbReference type="EMBL" id="KOS12810.1"/>
    </source>
</evidence>
<dbReference type="GeneID" id="28726864"/>
<evidence type="ECO:0000313" key="4">
    <source>
        <dbReference type="Proteomes" id="UP000037751"/>
    </source>
</evidence>
<dbReference type="GO" id="GO:0005737">
    <property type="term" value="C:cytoplasm"/>
    <property type="evidence" value="ECO:0007669"/>
    <property type="project" value="TreeGrafter"/>
</dbReference>
<dbReference type="RefSeq" id="XP_017990442.1">
    <property type="nucleotide sequence ID" value="XM_018134989.1"/>
</dbReference>
<sequence>MSEPGAGVASRWYRPPTPTFYESVGEDLDELEMEGLHLEDDPDQASPVAWSPEMEALPDDSEDDLDDPEDVDEEDMHAYGIPAARGWRLDIHQSDTLAFKAQVLEMFTQVLALRGWVDMDLSPALLPLQPKYLTLKRNSSALTNAVFFVGYEAGGVVPAPPTVLMRVYGAGSEALLSRRTELLILHTLSSLYEIGPHILGTFANGRIEEFYECESIGPAGMRDFGTAEHEGPAIWVARRMRELHEVPLDVVRTVLEQGDLKSPSKGFGRGIENHIMAASHRPRRSRRRAPDATSPPFQSYSYFAHPSPGLFPSGANVSTMSFDSLATSYDSLASPRSLLMSPPSGKLGTADTLTMSPLALGPSSAPSPAPGPTSSARQPYLGVWRRLKRWTREASKVIEMVNAYLQSPEGQAVRAAYHVDPLPVHADQAHLRTTHTSVDSLQATRRSFVDMMACLHAIDLPTLCLEIVAFKRAVRRVERMEGKSQRVFCHNDSQYGNLLMLRLNEQGELPLMASGMPRYVAGTSPTSSVNSPPASLGTSPETQFRRRSRSRSRSQPPHHRLVVIDFEYATPNPRAYDIANHFYEWRANYDDPISAWCMSTHGAYPTKEERQKWLHAYVMQGRAMARRSRSAKLSTPDSLSAVSDIALPPAVTQQPTSDGSSQGHASSETSSPMSPHRSIQAEIDRLDFEVALWTPAVHAVWGLWGIVIARDDIAVLIDRIKRHIRVTSTGPRLDRDACDTALANDPSLEGFDNLRFGLSHIEQFREDLRIRHIQVGAK</sequence>
<dbReference type="InterPro" id="IPR011009">
    <property type="entry name" value="Kinase-like_dom_sf"/>
</dbReference>
<protein>
    <submittedName>
        <fullName evidence="3">Choline kinase</fullName>
    </submittedName>
</protein>
<feature type="compositionally biased region" description="Polar residues" evidence="2">
    <location>
        <begin position="523"/>
        <end position="542"/>
    </location>
</feature>
<gene>
    <name evidence="3" type="ORF">Malapachy_0470</name>
</gene>